<dbReference type="EMBL" id="AENY02000002">
    <property type="protein sequence ID" value="EKP95739.1"/>
    <property type="molecule type" value="Genomic_DNA"/>
</dbReference>
<dbReference type="InterPro" id="IPR011650">
    <property type="entry name" value="Peptidase_M20_dimer"/>
</dbReference>
<name>K6Q3R7_9FIRM</name>
<evidence type="ECO:0000313" key="5">
    <source>
        <dbReference type="EMBL" id="EKP95739.1"/>
    </source>
</evidence>
<gene>
    <name evidence="5" type="ORF">ThesuDRAFT_01498</name>
</gene>
<keyword evidence="2" id="KW-0378">Hydrolase</keyword>
<reference evidence="5" key="1">
    <citation type="submission" date="2010-10" db="EMBL/GenBank/DDBJ databases">
        <authorList>
            <consortium name="US DOE Joint Genome Institute (JGI-PGF)"/>
            <person name="Lucas S."/>
            <person name="Copeland A."/>
            <person name="Lapidus A."/>
            <person name="Bruce D."/>
            <person name="Goodwin L."/>
            <person name="Pitluck S."/>
            <person name="Kyrpides N."/>
            <person name="Mavromatis K."/>
            <person name="Detter J.C."/>
            <person name="Han C."/>
            <person name="Land M."/>
            <person name="Hauser L."/>
            <person name="Markowitz V."/>
            <person name="Cheng J.-F."/>
            <person name="Hugenholtz P."/>
            <person name="Woyke T."/>
            <person name="Wu D."/>
            <person name="Pukall R."/>
            <person name="Wahrenburg C."/>
            <person name="Brambilla E."/>
            <person name="Klenk H.-P."/>
            <person name="Eisen J.A."/>
        </authorList>
    </citation>
    <scope>NUCLEOTIDE SEQUENCE [LARGE SCALE GENOMIC DNA]</scope>
    <source>
        <strain evidence="5">DSM 13965</strain>
    </source>
</reference>
<reference evidence="5" key="2">
    <citation type="submission" date="2012-10" db="EMBL/GenBank/DDBJ databases">
        <title>Improved high-quality draft of Thermaerobacter subterraneus C21, DSM 13965.</title>
        <authorList>
            <consortium name="DOE Joint Genome Institute"/>
            <person name="Eisen J."/>
            <person name="Huntemann M."/>
            <person name="Wei C.-L."/>
            <person name="Han J."/>
            <person name="Detter J.C."/>
            <person name="Han C."/>
            <person name="Tapia R."/>
            <person name="Chen A."/>
            <person name="Kyrpides N."/>
            <person name="Mavromatis K."/>
            <person name="Markowitz V."/>
            <person name="Szeto E."/>
            <person name="Ivanova N."/>
            <person name="Mikhailova N."/>
            <person name="Ovchinnikova G."/>
            <person name="Pagani I."/>
            <person name="Pati A."/>
            <person name="Goodwin L."/>
            <person name="Nordberg H.P."/>
            <person name="Cantor M.N."/>
            <person name="Hua S.X."/>
            <person name="Woyke T."/>
            <person name="Eisen J."/>
            <person name="Klenk H.-P."/>
        </authorList>
    </citation>
    <scope>NUCLEOTIDE SEQUENCE [LARGE SCALE GENOMIC DNA]</scope>
    <source>
        <strain evidence="5">DSM 13965</strain>
    </source>
</reference>
<feature type="region of interest" description="Disordered" evidence="3">
    <location>
        <begin position="434"/>
        <end position="461"/>
    </location>
</feature>
<dbReference type="Proteomes" id="UP000005710">
    <property type="component" value="Unassembled WGS sequence"/>
</dbReference>
<dbReference type="InterPro" id="IPR002933">
    <property type="entry name" value="Peptidase_M20"/>
</dbReference>
<dbReference type="InterPro" id="IPR036264">
    <property type="entry name" value="Bact_exopeptidase_dim_dom"/>
</dbReference>
<dbReference type="Pfam" id="PF07687">
    <property type="entry name" value="M20_dimer"/>
    <property type="match status" value="1"/>
</dbReference>
<evidence type="ECO:0000256" key="3">
    <source>
        <dbReference type="SAM" id="MobiDB-lite"/>
    </source>
</evidence>
<keyword evidence="1" id="KW-0479">Metal-binding</keyword>
<dbReference type="HOGENOM" id="CLU_051308_0_0_9"/>
<accession>K6Q3R7</accession>
<feature type="compositionally biased region" description="Gly residues" evidence="3">
    <location>
        <begin position="112"/>
        <end position="122"/>
    </location>
</feature>
<dbReference type="PANTHER" id="PTHR43808:SF17">
    <property type="entry name" value="PEPTIDASE M20"/>
    <property type="match status" value="1"/>
</dbReference>
<feature type="region of interest" description="Disordered" evidence="3">
    <location>
        <begin position="102"/>
        <end position="124"/>
    </location>
</feature>
<dbReference type="InterPro" id="IPR050072">
    <property type="entry name" value="Peptidase_M20A"/>
</dbReference>
<evidence type="ECO:0000256" key="1">
    <source>
        <dbReference type="ARBA" id="ARBA00022723"/>
    </source>
</evidence>
<dbReference type="Gene3D" id="3.30.70.360">
    <property type="match status" value="1"/>
</dbReference>
<dbReference type="GO" id="GO:0016787">
    <property type="term" value="F:hydrolase activity"/>
    <property type="evidence" value="ECO:0007669"/>
    <property type="project" value="UniProtKB-KW"/>
</dbReference>
<dbReference type="AlphaFoldDB" id="K6Q3R7"/>
<feature type="domain" description="Peptidase M20 dimerisation" evidence="4">
    <location>
        <begin position="233"/>
        <end position="330"/>
    </location>
</feature>
<evidence type="ECO:0000259" key="4">
    <source>
        <dbReference type="Pfam" id="PF07687"/>
    </source>
</evidence>
<dbReference type="SUPFAM" id="SSF53187">
    <property type="entry name" value="Zn-dependent exopeptidases"/>
    <property type="match status" value="1"/>
</dbReference>
<dbReference type="Gene3D" id="3.40.630.10">
    <property type="entry name" value="Zn peptidases"/>
    <property type="match status" value="1"/>
</dbReference>
<evidence type="ECO:0000256" key="2">
    <source>
        <dbReference type="ARBA" id="ARBA00022801"/>
    </source>
</evidence>
<protein>
    <submittedName>
        <fullName evidence="5">Di-/tripeptidase</fullName>
    </submittedName>
</protein>
<evidence type="ECO:0000313" key="6">
    <source>
        <dbReference type="Proteomes" id="UP000005710"/>
    </source>
</evidence>
<feature type="compositionally biased region" description="Low complexity" evidence="3">
    <location>
        <begin position="437"/>
        <end position="461"/>
    </location>
</feature>
<proteinExistence type="predicted"/>
<dbReference type="Pfam" id="PF01546">
    <property type="entry name" value="Peptidase_M20"/>
    <property type="match status" value="1"/>
</dbReference>
<keyword evidence="6" id="KW-1185">Reference proteome</keyword>
<dbReference type="STRING" id="867903.ThesuDRAFT_01498"/>
<comment type="caution">
    <text evidence="5">The sequence shown here is derived from an EMBL/GenBank/DDBJ whole genome shotgun (WGS) entry which is preliminary data.</text>
</comment>
<dbReference type="SUPFAM" id="SSF55031">
    <property type="entry name" value="Bacterial exopeptidase dimerisation domain"/>
    <property type="match status" value="1"/>
</dbReference>
<sequence>MSMPPPTPARSAGEAAAAAAAGPLVRQVLQDPTWRHAWSYLRRQLDRYVEEIVRITQIPAPTFAEEPRARYVAARLEELGLAVRRDEAGNVWAPWPALKPAPAPRDLAGRGRPTGHGTGDGAGSPAPVVISAHLDTVFPPETPLTVRRQGRRLYGPGIGDNSASVACLLLLAEALSHAGFAPPVPVIWLFNTGEEGLGNLRGMRAFLDACPVPPAAMLVLDGGLGMLCYRGIGSRRLRVTFTGPGGHSWKDFGQPSAIVAAGRALARLASLPMPSEPRTTWNAGRISGGTSVNTIASTCQLELDLRSEDATALASLEQAVRQVLAEAAGEEGVDVDVAVVGDRPQGALAPDHPLVALVREAMRTCGIPAHDLPASTDANLPLSRGIPAVTFGIRHGDGAHTLDEYIDRSGLDRGLRLALLALLATVGWAAAGGGRAAGEAAGPSSAASPGAAASQSSGREQ</sequence>
<dbReference type="PANTHER" id="PTHR43808">
    <property type="entry name" value="ACETYLORNITHINE DEACETYLASE"/>
    <property type="match status" value="1"/>
</dbReference>
<dbReference type="GO" id="GO:0046872">
    <property type="term" value="F:metal ion binding"/>
    <property type="evidence" value="ECO:0007669"/>
    <property type="project" value="UniProtKB-KW"/>
</dbReference>
<dbReference type="eggNOG" id="COG0624">
    <property type="taxonomic scope" value="Bacteria"/>
</dbReference>
<organism evidence="5 6">
    <name type="scientific">Thermaerobacter subterraneus DSM 13965</name>
    <dbReference type="NCBI Taxonomy" id="867903"/>
    <lineage>
        <taxon>Bacteria</taxon>
        <taxon>Bacillati</taxon>
        <taxon>Bacillota</taxon>
        <taxon>Clostridia</taxon>
        <taxon>Eubacteriales</taxon>
        <taxon>Clostridiales Family XVII. Incertae Sedis</taxon>
        <taxon>Thermaerobacter</taxon>
    </lineage>
</organism>